<dbReference type="InterPro" id="IPR036277">
    <property type="entry name" value="SMC_hinge_sf"/>
</dbReference>
<dbReference type="InterPro" id="IPR010935">
    <property type="entry name" value="SMC_hinge"/>
</dbReference>
<dbReference type="SUPFAM" id="SSF75553">
    <property type="entry name" value="Smc hinge domain"/>
    <property type="match status" value="1"/>
</dbReference>
<evidence type="ECO:0000256" key="7">
    <source>
        <dbReference type="ARBA" id="ARBA00022840"/>
    </source>
</evidence>
<keyword evidence="11" id="KW-0131">Cell cycle</keyword>
<dbReference type="Proteomes" id="UP001054945">
    <property type="component" value="Unassembled WGS sequence"/>
</dbReference>
<evidence type="ECO:0000313" key="15">
    <source>
        <dbReference type="EMBL" id="GIY87358.1"/>
    </source>
</evidence>
<name>A0AAV4WYF6_CAEEX</name>
<feature type="coiled-coil region" evidence="12">
    <location>
        <begin position="415"/>
        <end position="565"/>
    </location>
</feature>
<dbReference type="InterPro" id="IPR024704">
    <property type="entry name" value="SMC"/>
</dbReference>
<dbReference type="Pfam" id="PF06470">
    <property type="entry name" value="SMC_hinge"/>
    <property type="match status" value="1"/>
</dbReference>
<evidence type="ECO:0000256" key="8">
    <source>
        <dbReference type="ARBA" id="ARBA00023054"/>
    </source>
</evidence>
<dbReference type="GO" id="GO:0005634">
    <property type="term" value="C:nucleus"/>
    <property type="evidence" value="ECO:0007669"/>
    <property type="project" value="UniProtKB-SubCell"/>
</dbReference>
<evidence type="ECO:0000256" key="3">
    <source>
        <dbReference type="ARBA" id="ARBA00018693"/>
    </source>
</evidence>
<keyword evidence="6" id="KW-0498">Mitosis</keyword>
<evidence type="ECO:0000259" key="14">
    <source>
        <dbReference type="SMART" id="SM00968"/>
    </source>
</evidence>
<dbReference type="Pfam" id="PF02463">
    <property type="entry name" value="SMC_N"/>
    <property type="match status" value="1"/>
</dbReference>
<dbReference type="Gene3D" id="3.40.50.300">
    <property type="entry name" value="P-loop containing nucleotide triphosphate hydrolases"/>
    <property type="match status" value="1"/>
</dbReference>
<dbReference type="FunFam" id="1.20.1060.20:FF:000003">
    <property type="entry name" value="Structural maintenance of chromosomes 4"/>
    <property type="match status" value="1"/>
</dbReference>
<reference evidence="15 16" key="1">
    <citation type="submission" date="2021-06" db="EMBL/GenBank/DDBJ databases">
        <title>Caerostris extrusa draft genome.</title>
        <authorList>
            <person name="Kono N."/>
            <person name="Arakawa K."/>
        </authorList>
    </citation>
    <scope>NUCLEOTIDE SEQUENCE [LARGE SCALE GENOMIC DNA]</scope>
</reference>
<dbReference type="Gene3D" id="3.30.70.1620">
    <property type="match status" value="1"/>
</dbReference>
<comment type="similarity">
    <text evidence="2">Belongs to the SMC family. SMC4 subfamily.</text>
</comment>
<evidence type="ECO:0000256" key="11">
    <source>
        <dbReference type="ARBA" id="ARBA00023306"/>
    </source>
</evidence>
<evidence type="ECO:0000256" key="1">
    <source>
        <dbReference type="ARBA" id="ARBA00004123"/>
    </source>
</evidence>
<evidence type="ECO:0000313" key="16">
    <source>
        <dbReference type="Proteomes" id="UP001054945"/>
    </source>
</evidence>
<keyword evidence="4" id="KW-0132">Cell division</keyword>
<keyword evidence="16" id="KW-1185">Reference proteome</keyword>
<dbReference type="EMBL" id="BPLR01016929">
    <property type="protein sequence ID" value="GIY87358.1"/>
    <property type="molecule type" value="Genomic_DNA"/>
</dbReference>
<comment type="caution">
    <text evidence="15">The sequence shown here is derived from an EMBL/GenBank/DDBJ whole genome shotgun (WGS) entry which is preliminary data.</text>
</comment>
<keyword evidence="5" id="KW-0547">Nucleotide-binding</keyword>
<sequence length="927" mass="106744">MQGEIESISLMKPKAVHENEPGMLEYIEDIIEKELADILEKKQKNVEEMTSLKAEMEELQSSKKSSQSKLNEVSQEHDAVSKKKRCSRKKASEVMGSLKDETTLLQEKKDKLETELKKLQENVSDIKSEIDLAQSELNICVSGAKKEKEKLSTLKKDQEKNTETTKKEKSLLIQEEEELKNLENEICTSKEQLSNSRQHWNSFAEQVDIHSFSKNERVKLEEAENSQQTSHHSSSLVKALLREKSEGRIPGIYGRLGDLGAIDEKYDIAISTACGRLDNIVTDTITTAQKCVEFLKRNNLGYATFIALDQMKKWEPYTRQQISFPENVPRLFDLVRVKDHALLPAFYFSLQNTLVGSDLEQATRIGLKGRERHRVVTLKGEVIDTTGTMSGGGGRPLKGEWVKKVIECAFSKEDITRMAANVRQLTTKISELKNLCSSLEDQISQKTFRISTLQRSIKKRNQCCKAFTEQIEMINSQIEEQKKKVSESMIDTKKVSFLEEKISTENKATAHEEQVSKLQAEILKISKGNYSKKPKRKMKKLESKIENLKSEIEKNEKVFHQYRDNQEKLTALGSKLNNELTENKEKLIKVKEMYGNIKKEIDAKNEKEHQMKRAEIELKNKIKKIEASESEMNGIIRSYNTKIGKLKLNEVEEDSTEIPTLSNEEIDNLNIKSLSADLNIMKVQLEDMKPDFSAIEAFKRRLLNRKTVKHLMLTFIEDQSSSFFQIFIQSLFEKLYEEKSKDVEQLRNDIHLQKLRHDELRRRRLNEFMAGFNIIAKKLKEVYQMLTLGGDAEIELVDSSDPFKEGIRLSIRPPRKSWKLLRYLSGGEKTLSSLALVFALHYYRPTPFYVMDEIDAALDTRNVAIVGYFLKEHTKNAQFIIISLRNVMNEIADHLLGIYKVNNCTKNISLSNVEKWAEKKPTEEENS</sequence>
<organism evidence="15 16">
    <name type="scientific">Caerostris extrusa</name>
    <name type="common">Bark spider</name>
    <name type="synonym">Caerostris bankana</name>
    <dbReference type="NCBI Taxonomy" id="172846"/>
    <lineage>
        <taxon>Eukaryota</taxon>
        <taxon>Metazoa</taxon>
        <taxon>Ecdysozoa</taxon>
        <taxon>Arthropoda</taxon>
        <taxon>Chelicerata</taxon>
        <taxon>Arachnida</taxon>
        <taxon>Araneae</taxon>
        <taxon>Araneomorphae</taxon>
        <taxon>Entelegynae</taxon>
        <taxon>Araneoidea</taxon>
        <taxon>Araneidae</taxon>
        <taxon>Caerostris</taxon>
    </lineage>
</organism>
<evidence type="ECO:0000256" key="2">
    <source>
        <dbReference type="ARBA" id="ARBA00006005"/>
    </source>
</evidence>
<dbReference type="GO" id="GO:0051301">
    <property type="term" value="P:cell division"/>
    <property type="evidence" value="ECO:0007669"/>
    <property type="project" value="UniProtKB-KW"/>
</dbReference>
<evidence type="ECO:0000256" key="4">
    <source>
        <dbReference type="ARBA" id="ARBA00022618"/>
    </source>
</evidence>
<dbReference type="GO" id="GO:0007076">
    <property type="term" value="P:mitotic chromosome condensation"/>
    <property type="evidence" value="ECO:0007669"/>
    <property type="project" value="TreeGrafter"/>
</dbReference>
<feature type="region of interest" description="Disordered" evidence="13">
    <location>
        <begin position="52"/>
        <end position="95"/>
    </location>
</feature>
<evidence type="ECO:0000256" key="9">
    <source>
        <dbReference type="ARBA" id="ARBA00023067"/>
    </source>
</evidence>
<feature type="coiled-coil region" evidence="12">
    <location>
        <begin position="736"/>
        <end position="763"/>
    </location>
</feature>
<dbReference type="GO" id="GO:0016887">
    <property type="term" value="F:ATP hydrolysis activity"/>
    <property type="evidence" value="ECO:0007669"/>
    <property type="project" value="InterPro"/>
</dbReference>
<accession>A0AAV4WYF6</accession>
<dbReference type="GO" id="GO:0000796">
    <property type="term" value="C:condensin complex"/>
    <property type="evidence" value="ECO:0007669"/>
    <property type="project" value="TreeGrafter"/>
</dbReference>
<gene>
    <name evidence="15" type="primary">smc4</name>
    <name evidence="15" type="ORF">CEXT_598491</name>
</gene>
<evidence type="ECO:0000256" key="5">
    <source>
        <dbReference type="ARBA" id="ARBA00022741"/>
    </source>
</evidence>
<feature type="coiled-coil region" evidence="12">
    <location>
        <begin position="597"/>
        <end position="631"/>
    </location>
</feature>
<proteinExistence type="inferred from homology"/>
<dbReference type="PANTHER" id="PTHR18937:SF172">
    <property type="entry name" value="STRUCTURAL MAINTENANCE OF CHROMOSOMES PROTEIN"/>
    <property type="match status" value="1"/>
</dbReference>
<feature type="region of interest" description="Disordered" evidence="13">
    <location>
        <begin position="148"/>
        <end position="169"/>
    </location>
</feature>
<keyword evidence="9" id="KW-0226">DNA condensation</keyword>
<protein>
    <recommendedName>
        <fullName evidence="3">Structural maintenance of chromosomes protein 4</fullName>
    </recommendedName>
</protein>
<dbReference type="FunFam" id="3.40.50.300:FF:000481">
    <property type="entry name" value="Structural maintenance of chromosomes 4"/>
    <property type="match status" value="1"/>
</dbReference>
<keyword evidence="10" id="KW-0539">Nucleus</keyword>
<keyword evidence="7" id="KW-0067">ATP-binding</keyword>
<dbReference type="AlphaFoldDB" id="A0AAV4WYF6"/>
<evidence type="ECO:0000256" key="12">
    <source>
        <dbReference type="SAM" id="Coils"/>
    </source>
</evidence>
<evidence type="ECO:0000256" key="10">
    <source>
        <dbReference type="ARBA" id="ARBA00023242"/>
    </source>
</evidence>
<dbReference type="PIRSF" id="PIRSF005719">
    <property type="entry name" value="SMC"/>
    <property type="match status" value="1"/>
</dbReference>
<evidence type="ECO:0000256" key="6">
    <source>
        <dbReference type="ARBA" id="ARBA00022776"/>
    </source>
</evidence>
<dbReference type="InterPro" id="IPR027417">
    <property type="entry name" value="P-loop_NTPase"/>
</dbReference>
<comment type="subcellular location">
    <subcellularLocation>
        <location evidence="1">Nucleus</location>
    </subcellularLocation>
</comment>
<dbReference type="PANTHER" id="PTHR18937">
    <property type="entry name" value="STRUCTURAL MAINTENANCE OF CHROMOSOMES SMC FAMILY MEMBER"/>
    <property type="match status" value="1"/>
</dbReference>
<evidence type="ECO:0000256" key="13">
    <source>
        <dbReference type="SAM" id="MobiDB-lite"/>
    </source>
</evidence>
<dbReference type="SMART" id="SM00968">
    <property type="entry name" value="SMC_hinge"/>
    <property type="match status" value="1"/>
</dbReference>
<dbReference type="Gene3D" id="1.20.1060.20">
    <property type="match status" value="1"/>
</dbReference>
<dbReference type="GO" id="GO:0005524">
    <property type="term" value="F:ATP binding"/>
    <property type="evidence" value="ECO:0007669"/>
    <property type="project" value="UniProtKB-KW"/>
</dbReference>
<dbReference type="InterPro" id="IPR003395">
    <property type="entry name" value="RecF/RecN/SMC_N"/>
</dbReference>
<feature type="domain" description="SMC hinge" evidence="14">
    <location>
        <begin position="250"/>
        <end position="366"/>
    </location>
</feature>
<keyword evidence="8 12" id="KW-0175">Coiled coil</keyword>
<dbReference type="SUPFAM" id="SSF52540">
    <property type="entry name" value="P-loop containing nucleoside triphosphate hydrolases"/>
    <property type="match status" value="1"/>
</dbReference>